<keyword evidence="6" id="KW-0378">Hydrolase</keyword>
<accession>A0A3L8E2S1</accession>
<reference evidence="9 10" key="1">
    <citation type="journal article" date="2018" name="Genome Res.">
        <title>The genomic architecture and molecular evolution of ant odorant receptors.</title>
        <authorList>
            <person name="McKenzie S.K."/>
            <person name="Kronauer D.J.C."/>
        </authorList>
    </citation>
    <scope>NUCLEOTIDE SEQUENCE [LARGE SCALE GENOMIC DNA]</scope>
    <source>
        <strain evidence="9">Clonal line C1</strain>
    </source>
</reference>
<comment type="caution">
    <text evidence="9">The sequence shown here is derived from an EMBL/GenBank/DDBJ whole genome shotgun (WGS) entry which is preliminary data.</text>
</comment>
<dbReference type="EMBL" id="QOIP01000001">
    <property type="protein sequence ID" value="RLU26288.1"/>
    <property type="molecule type" value="Genomic_DNA"/>
</dbReference>
<dbReference type="Proteomes" id="UP000279307">
    <property type="component" value="Chromosome 1"/>
</dbReference>
<comment type="cofactor">
    <cofactor evidence="1">
        <name>a divalent metal cation</name>
        <dbReference type="ChEBI" id="CHEBI:60240"/>
    </cofactor>
</comment>
<dbReference type="GO" id="GO:0005634">
    <property type="term" value="C:nucleus"/>
    <property type="evidence" value="ECO:0007669"/>
    <property type="project" value="UniProtKB-SubCell"/>
</dbReference>
<dbReference type="GO" id="GO:0004518">
    <property type="term" value="F:nuclease activity"/>
    <property type="evidence" value="ECO:0007669"/>
    <property type="project" value="UniProtKB-KW"/>
</dbReference>
<keyword evidence="7" id="KW-0539">Nucleus</keyword>
<dbReference type="Pfam" id="PF13359">
    <property type="entry name" value="DDE_Tnp_4"/>
    <property type="match status" value="1"/>
</dbReference>
<dbReference type="OrthoDB" id="7521071at2759"/>
<evidence type="ECO:0000256" key="4">
    <source>
        <dbReference type="ARBA" id="ARBA00022722"/>
    </source>
</evidence>
<gene>
    <name evidence="9" type="ORF">DMN91_000082</name>
</gene>
<evidence type="ECO:0000256" key="2">
    <source>
        <dbReference type="ARBA" id="ARBA00004123"/>
    </source>
</evidence>
<dbReference type="InterPro" id="IPR027806">
    <property type="entry name" value="HARBI1_dom"/>
</dbReference>
<keyword evidence="5" id="KW-0479">Metal-binding</keyword>
<dbReference type="GO" id="GO:0046872">
    <property type="term" value="F:metal ion binding"/>
    <property type="evidence" value="ECO:0007669"/>
    <property type="project" value="UniProtKB-KW"/>
</dbReference>
<comment type="subcellular location">
    <subcellularLocation>
        <location evidence="2">Nucleus</location>
    </subcellularLocation>
</comment>
<evidence type="ECO:0000256" key="1">
    <source>
        <dbReference type="ARBA" id="ARBA00001968"/>
    </source>
</evidence>
<comment type="similarity">
    <text evidence="3">Belongs to the HARBI1 family.</text>
</comment>
<evidence type="ECO:0000256" key="6">
    <source>
        <dbReference type="ARBA" id="ARBA00022801"/>
    </source>
</evidence>
<feature type="domain" description="DDE Tnp4" evidence="8">
    <location>
        <begin position="13"/>
        <end position="177"/>
    </location>
</feature>
<sequence>MTKWQFPNCLGAIDGGHMRVQAFPNSGSAFYNYKQFFSMILLAICDAAYKFTWVDIGQYGSISDGGVWINTDLAHDLTAGNVPLPDPTPLPGTNIPFPFFFIGNEAFPLTSYMLRPYPRKELTDDMRIFNYRLSRARCTIENAFGILTARWRILQKPLCMSTTNCEYVFRALVCLHNFIMIGEEHKTINNRRYCTSDLIDTEENDGSIREGYWRQHFYPQFAEVRRMGANRAGSIPKDMRNYLKEYFVSPTGENQVPWQYEYAFRGATITHPPQ</sequence>
<dbReference type="AlphaFoldDB" id="A0A3L8E2S1"/>
<evidence type="ECO:0000313" key="9">
    <source>
        <dbReference type="EMBL" id="RLU26288.1"/>
    </source>
</evidence>
<dbReference type="PANTHER" id="PTHR22930:SF269">
    <property type="entry name" value="NUCLEASE HARBI1-LIKE PROTEIN"/>
    <property type="match status" value="1"/>
</dbReference>
<name>A0A3L8E2S1_OOCBI</name>
<evidence type="ECO:0000259" key="8">
    <source>
        <dbReference type="Pfam" id="PF13359"/>
    </source>
</evidence>
<proteinExistence type="inferred from homology"/>
<protein>
    <recommendedName>
        <fullName evidence="8">DDE Tnp4 domain-containing protein</fullName>
    </recommendedName>
</protein>
<dbReference type="PANTHER" id="PTHR22930">
    <property type="match status" value="1"/>
</dbReference>
<dbReference type="GO" id="GO:0016787">
    <property type="term" value="F:hydrolase activity"/>
    <property type="evidence" value="ECO:0007669"/>
    <property type="project" value="UniProtKB-KW"/>
</dbReference>
<organism evidence="9 10">
    <name type="scientific">Ooceraea biroi</name>
    <name type="common">Clonal raider ant</name>
    <name type="synonym">Cerapachys biroi</name>
    <dbReference type="NCBI Taxonomy" id="2015173"/>
    <lineage>
        <taxon>Eukaryota</taxon>
        <taxon>Metazoa</taxon>
        <taxon>Ecdysozoa</taxon>
        <taxon>Arthropoda</taxon>
        <taxon>Hexapoda</taxon>
        <taxon>Insecta</taxon>
        <taxon>Pterygota</taxon>
        <taxon>Neoptera</taxon>
        <taxon>Endopterygota</taxon>
        <taxon>Hymenoptera</taxon>
        <taxon>Apocrita</taxon>
        <taxon>Aculeata</taxon>
        <taxon>Formicoidea</taxon>
        <taxon>Formicidae</taxon>
        <taxon>Dorylinae</taxon>
        <taxon>Ooceraea</taxon>
    </lineage>
</organism>
<evidence type="ECO:0000256" key="5">
    <source>
        <dbReference type="ARBA" id="ARBA00022723"/>
    </source>
</evidence>
<evidence type="ECO:0000256" key="3">
    <source>
        <dbReference type="ARBA" id="ARBA00006958"/>
    </source>
</evidence>
<keyword evidence="4" id="KW-0540">Nuclease</keyword>
<evidence type="ECO:0000256" key="7">
    <source>
        <dbReference type="ARBA" id="ARBA00023242"/>
    </source>
</evidence>
<dbReference type="InterPro" id="IPR045249">
    <property type="entry name" value="HARBI1-like"/>
</dbReference>
<evidence type="ECO:0000313" key="10">
    <source>
        <dbReference type="Proteomes" id="UP000279307"/>
    </source>
</evidence>